<dbReference type="InterPro" id="IPR013216">
    <property type="entry name" value="Methyltransf_11"/>
</dbReference>
<evidence type="ECO:0000313" key="3">
    <source>
        <dbReference type="Proteomes" id="UP000225706"/>
    </source>
</evidence>
<protein>
    <recommendedName>
        <fullName evidence="1">Methyltransferase type 11 domain-containing protein</fullName>
    </recommendedName>
</protein>
<dbReference type="Pfam" id="PF08241">
    <property type="entry name" value="Methyltransf_11"/>
    <property type="match status" value="1"/>
</dbReference>
<dbReference type="STRING" id="50429.A0A2B4RFM3"/>
<dbReference type="EMBL" id="LSMT01000689">
    <property type="protein sequence ID" value="PFX15075.1"/>
    <property type="molecule type" value="Genomic_DNA"/>
</dbReference>
<comment type="caution">
    <text evidence="2">The sequence shown here is derived from an EMBL/GenBank/DDBJ whole genome shotgun (WGS) entry which is preliminary data.</text>
</comment>
<gene>
    <name evidence="2" type="ORF">AWC38_SpisGene20723</name>
</gene>
<dbReference type="OrthoDB" id="5957012at2759"/>
<dbReference type="Proteomes" id="UP000225706">
    <property type="component" value="Unassembled WGS sequence"/>
</dbReference>
<dbReference type="SUPFAM" id="SSF53335">
    <property type="entry name" value="S-adenosyl-L-methionine-dependent methyltransferases"/>
    <property type="match status" value="1"/>
</dbReference>
<dbReference type="CDD" id="cd02440">
    <property type="entry name" value="AdoMet_MTases"/>
    <property type="match status" value="1"/>
</dbReference>
<keyword evidence="3" id="KW-1185">Reference proteome</keyword>
<evidence type="ECO:0000313" key="2">
    <source>
        <dbReference type="EMBL" id="PFX15075.1"/>
    </source>
</evidence>
<dbReference type="Gene3D" id="3.40.50.150">
    <property type="entry name" value="Vaccinia Virus protein VP39"/>
    <property type="match status" value="1"/>
</dbReference>
<proteinExistence type="predicted"/>
<reference evidence="3" key="1">
    <citation type="journal article" date="2017" name="bioRxiv">
        <title>Comparative analysis of the genomes of Stylophora pistillata and Acropora digitifera provides evidence for extensive differences between species of corals.</title>
        <authorList>
            <person name="Voolstra C.R."/>
            <person name="Li Y."/>
            <person name="Liew Y.J."/>
            <person name="Baumgarten S."/>
            <person name="Zoccola D."/>
            <person name="Flot J.-F."/>
            <person name="Tambutte S."/>
            <person name="Allemand D."/>
            <person name="Aranda M."/>
        </authorList>
    </citation>
    <scope>NUCLEOTIDE SEQUENCE [LARGE SCALE GENOMIC DNA]</scope>
</reference>
<dbReference type="GO" id="GO:0008757">
    <property type="term" value="F:S-adenosylmethionine-dependent methyltransferase activity"/>
    <property type="evidence" value="ECO:0007669"/>
    <property type="project" value="InterPro"/>
</dbReference>
<dbReference type="AlphaFoldDB" id="A0A2B4RFM3"/>
<organism evidence="2 3">
    <name type="scientific">Stylophora pistillata</name>
    <name type="common">Smooth cauliflower coral</name>
    <dbReference type="NCBI Taxonomy" id="50429"/>
    <lineage>
        <taxon>Eukaryota</taxon>
        <taxon>Metazoa</taxon>
        <taxon>Cnidaria</taxon>
        <taxon>Anthozoa</taxon>
        <taxon>Hexacorallia</taxon>
        <taxon>Scleractinia</taxon>
        <taxon>Astrocoeniina</taxon>
        <taxon>Pocilloporidae</taxon>
        <taxon>Stylophora</taxon>
    </lineage>
</organism>
<feature type="domain" description="Methyltransferase type 11" evidence="1">
    <location>
        <begin position="90"/>
        <end position="183"/>
    </location>
</feature>
<name>A0A2B4RFM3_STYPI</name>
<evidence type="ECO:0000259" key="1">
    <source>
        <dbReference type="Pfam" id="PF08241"/>
    </source>
</evidence>
<dbReference type="InterPro" id="IPR029063">
    <property type="entry name" value="SAM-dependent_MTases_sf"/>
</dbReference>
<sequence>MSSGDGFVIIGNWNGYKRPFLWLYKVFWEYICKLIPRGNNRRTDQGSVQRMGEQENFNARVICQKPQVECLDSAIKKYLNKPKEEIKIIDCGAGTGLSGVELNEIGYTNLCALDISQEMLNEAKKKNVFKKFICTPLNDQQNPEVKTGEYDVMICIGTLASAHVKPAAMVEMIRMIRIGGLISFNIRYGELETYQPKMEELEKRGNWEKVSEDTLPQFHRDDMPPTSTFFVYKVLKY</sequence>
<accession>A0A2B4RFM3</accession>